<evidence type="ECO:0000313" key="1">
    <source>
        <dbReference type="EMBL" id="CAA2991320.1"/>
    </source>
</evidence>
<dbReference type="EMBL" id="CACTIH010005425">
    <property type="protein sequence ID" value="CAA2991320.1"/>
    <property type="molecule type" value="Genomic_DNA"/>
</dbReference>
<comment type="caution">
    <text evidence="1">The sequence shown here is derived from an EMBL/GenBank/DDBJ whole genome shotgun (WGS) entry which is preliminary data.</text>
</comment>
<organism evidence="1 2">
    <name type="scientific">Olea europaea subsp. europaea</name>
    <dbReference type="NCBI Taxonomy" id="158383"/>
    <lineage>
        <taxon>Eukaryota</taxon>
        <taxon>Viridiplantae</taxon>
        <taxon>Streptophyta</taxon>
        <taxon>Embryophyta</taxon>
        <taxon>Tracheophyta</taxon>
        <taxon>Spermatophyta</taxon>
        <taxon>Magnoliopsida</taxon>
        <taxon>eudicotyledons</taxon>
        <taxon>Gunneridae</taxon>
        <taxon>Pentapetalae</taxon>
        <taxon>asterids</taxon>
        <taxon>lamiids</taxon>
        <taxon>Lamiales</taxon>
        <taxon>Oleaceae</taxon>
        <taxon>Oleeae</taxon>
        <taxon>Olea</taxon>
    </lineage>
</organism>
<dbReference type="Gramene" id="OE9A093419T1">
    <property type="protein sequence ID" value="OE9A093419C1"/>
    <property type="gene ID" value="OE9A093419"/>
</dbReference>
<sequence>MASLATLIMVVISRTRKTNKKRHGGQCNWEHTEELRVGRWESNKGNQLHLCSFMVPRDHYDMQSAQTIEDNCIVHTFKNYTNLKNVGAKCSVKGAMTG</sequence>
<accession>A0A8S0SF79</accession>
<evidence type="ECO:0000313" key="2">
    <source>
        <dbReference type="Proteomes" id="UP000594638"/>
    </source>
</evidence>
<proteinExistence type="predicted"/>
<keyword evidence="2" id="KW-1185">Reference proteome</keyword>
<gene>
    <name evidence="1" type="ORF">OLEA9_A093419</name>
</gene>
<dbReference type="AlphaFoldDB" id="A0A8S0SF79"/>
<reference evidence="1 2" key="1">
    <citation type="submission" date="2019-12" db="EMBL/GenBank/DDBJ databases">
        <authorList>
            <person name="Alioto T."/>
            <person name="Alioto T."/>
            <person name="Gomez Garrido J."/>
        </authorList>
    </citation>
    <scope>NUCLEOTIDE SEQUENCE [LARGE SCALE GENOMIC DNA]</scope>
</reference>
<protein>
    <submittedName>
        <fullName evidence="1">Chromatin remodeling EBS-like</fullName>
    </submittedName>
</protein>
<name>A0A8S0SF79_OLEEU</name>
<dbReference type="Proteomes" id="UP000594638">
    <property type="component" value="Unassembled WGS sequence"/>
</dbReference>